<evidence type="ECO:0000313" key="6">
    <source>
        <dbReference type="EMBL" id="KAK2189348.1"/>
    </source>
</evidence>
<dbReference type="SUPFAM" id="SSF46774">
    <property type="entry name" value="ARID-like"/>
    <property type="match status" value="1"/>
</dbReference>
<dbReference type="AlphaFoldDB" id="A0AAD9P715"/>
<protein>
    <recommendedName>
        <fullName evidence="5">ARID domain-containing protein</fullName>
    </recommendedName>
</protein>
<gene>
    <name evidence="6" type="ORF">NP493_108g00013</name>
</gene>
<evidence type="ECO:0000256" key="1">
    <source>
        <dbReference type="ARBA" id="ARBA00023015"/>
    </source>
</evidence>
<dbReference type="GO" id="GO:0005634">
    <property type="term" value="C:nucleus"/>
    <property type="evidence" value="ECO:0007669"/>
    <property type="project" value="TreeGrafter"/>
</dbReference>
<evidence type="ECO:0000313" key="7">
    <source>
        <dbReference type="Proteomes" id="UP001209878"/>
    </source>
</evidence>
<keyword evidence="2" id="KW-0804">Transcription</keyword>
<feature type="compositionally biased region" description="Basic and acidic residues" evidence="4">
    <location>
        <begin position="110"/>
        <end position="121"/>
    </location>
</feature>
<sequence>MWKHIYDTLGGHPSNTSAATCTRRHYERLLLPFERHLSGEEDKPLPMPYVKPRKPVAGATGEVKETGVEDSPSTGKTGSDKTNAKVTCHNVKVTCQLTLAEKERQWEAMRRKGHPNKDKTAKVTGDNPTKVTCHNVKVAKKLTDKEKEWEVVRRKSGVNKDKVVNMRKTVKMELELLEQSTAKPVNTSEDTKTSAENTSNVALSRVSDPPMCDTEPVSLVVPPVTEASCTVTQKEGAVIAPSPMGMTMQQKSGPSEIAIPKVFLGRPMVPFMSQSPVVYVRTKPGDTSAVAMVTSQDNVRVIPSFDSGKHAVLPSNGSDASPSSRPSVIQQTLTPSVPPGDSCRNKSVLNPAPVAVYGPPSRIVPANHINSTFTNGIHTTHTSVATCSNHVYLPSKLGSDVTPRTRELPSHYVPRPQFIPEPLVMGALHTPGYSPGGGDDQPKDLSMKTMRKLQTDRPQHQAVRTLEHAPDTGVVEDGPINLVITRPRLHSPGVSASTHWGGVSSGGVVWNARLQTTACEAQRYIDSVTGSTHALEAQRGLQSQSPQPTTLGTNPCVHPAFPQPPGTSLSNTPVPLFYKGHPQQPPPSRAYGHPPTLLTAVPYGGPVMPDLASAMYSRPRGPYMVPVGIPLVNQTAAHSKGKAKY</sequence>
<reference evidence="6" key="1">
    <citation type="journal article" date="2023" name="Mol. Biol. Evol.">
        <title>Third-Generation Sequencing Reveals the Adaptive Role of the Epigenome in Three Deep-Sea Polychaetes.</title>
        <authorList>
            <person name="Perez M."/>
            <person name="Aroh O."/>
            <person name="Sun Y."/>
            <person name="Lan Y."/>
            <person name="Juniper S.K."/>
            <person name="Young C.R."/>
            <person name="Angers B."/>
            <person name="Qian P.Y."/>
        </authorList>
    </citation>
    <scope>NUCLEOTIDE SEQUENCE</scope>
    <source>
        <strain evidence="6">R07B-5</strain>
    </source>
</reference>
<evidence type="ECO:0000259" key="5">
    <source>
        <dbReference type="PROSITE" id="PS51011"/>
    </source>
</evidence>
<feature type="domain" description="ARID" evidence="5">
    <location>
        <begin position="1"/>
        <end position="38"/>
    </location>
</feature>
<dbReference type="PROSITE" id="PS51011">
    <property type="entry name" value="ARID"/>
    <property type="match status" value="1"/>
</dbReference>
<organism evidence="6 7">
    <name type="scientific">Ridgeia piscesae</name>
    <name type="common">Tubeworm</name>
    <dbReference type="NCBI Taxonomy" id="27915"/>
    <lineage>
        <taxon>Eukaryota</taxon>
        <taxon>Metazoa</taxon>
        <taxon>Spiralia</taxon>
        <taxon>Lophotrochozoa</taxon>
        <taxon>Annelida</taxon>
        <taxon>Polychaeta</taxon>
        <taxon>Sedentaria</taxon>
        <taxon>Canalipalpata</taxon>
        <taxon>Sabellida</taxon>
        <taxon>Siboglinidae</taxon>
        <taxon>Ridgeia</taxon>
    </lineage>
</organism>
<proteinExistence type="predicted"/>
<dbReference type="EMBL" id="JAODUO010000108">
    <property type="protein sequence ID" value="KAK2189348.1"/>
    <property type="molecule type" value="Genomic_DNA"/>
</dbReference>
<dbReference type="Gene3D" id="1.10.150.60">
    <property type="entry name" value="ARID DNA-binding domain"/>
    <property type="match status" value="1"/>
</dbReference>
<dbReference type="PANTHER" id="PTHR13964">
    <property type="entry name" value="RBP-RELATED"/>
    <property type="match status" value="1"/>
</dbReference>
<dbReference type="PANTHER" id="PTHR13964:SF44">
    <property type="entry name" value="ARID DOMAIN-CONTAINING PROTEIN"/>
    <property type="match status" value="1"/>
</dbReference>
<dbReference type="InterPro" id="IPR051232">
    <property type="entry name" value="ARID/SWI1_ChromRemod"/>
</dbReference>
<dbReference type="Proteomes" id="UP001209878">
    <property type="component" value="Unassembled WGS sequence"/>
</dbReference>
<evidence type="ECO:0000256" key="4">
    <source>
        <dbReference type="SAM" id="MobiDB-lite"/>
    </source>
</evidence>
<comment type="caution">
    <text evidence="6">The sequence shown here is derived from an EMBL/GenBank/DDBJ whole genome shotgun (WGS) entry which is preliminary data.</text>
</comment>
<feature type="compositionally biased region" description="Polar residues" evidence="4">
    <location>
        <begin position="181"/>
        <end position="202"/>
    </location>
</feature>
<feature type="region of interest" description="Disordered" evidence="4">
    <location>
        <begin position="310"/>
        <end position="343"/>
    </location>
</feature>
<dbReference type="GO" id="GO:0000976">
    <property type="term" value="F:transcription cis-regulatory region binding"/>
    <property type="evidence" value="ECO:0007669"/>
    <property type="project" value="TreeGrafter"/>
</dbReference>
<feature type="region of interest" description="Disordered" evidence="4">
    <location>
        <begin position="110"/>
        <end position="130"/>
    </location>
</feature>
<dbReference type="GO" id="GO:0006357">
    <property type="term" value="P:regulation of transcription by RNA polymerase II"/>
    <property type="evidence" value="ECO:0007669"/>
    <property type="project" value="TreeGrafter"/>
</dbReference>
<name>A0AAD9P715_RIDPI</name>
<accession>A0AAD9P715</accession>
<keyword evidence="3" id="KW-0539">Nucleus</keyword>
<dbReference type="InterPro" id="IPR036431">
    <property type="entry name" value="ARID_dom_sf"/>
</dbReference>
<dbReference type="InterPro" id="IPR001606">
    <property type="entry name" value="ARID_dom"/>
</dbReference>
<feature type="region of interest" description="Disordered" evidence="4">
    <location>
        <begin position="39"/>
        <end position="83"/>
    </location>
</feature>
<keyword evidence="7" id="KW-1185">Reference proteome</keyword>
<evidence type="ECO:0000256" key="2">
    <source>
        <dbReference type="ARBA" id="ARBA00023163"/>
    </source>
</evidence>
<feature type="region of interest" description="Disordered" evidence="4">
    <location>
        <begin position="535"/>
        <end position="594"/>
    </location>
</feature>
<feature type="region of interest" description="Disordered" evidence="4">
    <location>
        <begin position="181"/>
        <end position="209"/>
    </location>
</feature>
<feature type="compositionally biased region" description="Polar residues" evidence="4">
    <location>
        <begin position="315"/>
        <end position="335"/>
    </location>
</feature>
<keyword evidence="1" id="KW-0805">Transcription regulation</keyword>
<feature type="compositionally biased region" description="Polar residues" evidence="4">
    <location>
        <begin position="540"/>
        <end position="553"/>
    </location>
</feature>
<evidence type="ECO:0000256" key="3">
    <source>
        <dbReference type="ARBA" id="ARBA00023242"/>
    </source>
</evidence>